<evidence type="ECO:0000256" key="1">
    <source>
        <dbReference type="SAM" id="MobiDB-lite"/>
    </source>
</evidence>
<dbReference type="RefSeq" id="WP_028708032.1">
    <property type="nucleotide sequence ID" value="NZ_JABEPQ010000008.1"/>
</dbReference>
<keyword evidence="3" id="KW-1185">Reference proteome</keyword>
<organism evidence="2 3">
    <name type="scientific">Knoellia koreensis</name>
    <dbReference type="NCBI Taxonomy" id="2730921"/>
    <lineage>
        <taxon>Bacteria</taxon>
        <taxon>Bacillati</taxon>
        <taxon>Actinomycetota</taxon>
        <taxon>Actinomycetes</taxon>
        <taxon>Micrococcales</taxon>
        <taxon>Intrasporangiaceae</taxon>
        <taxon>Knoellia</taxon>
    </lineage>
</organism>
<comment type="caution">
    <text evidence="2">The sequence shown here is derived from an EMBL/GenBank/DDBJ whole genome shotgun (WGS) entry which is preliminary data.</text>
</comment>
<protein>
    <submittedName>
        <fullName evidence="2">Uncharacterized protein</fullName>
    </submittedName>
</protein>
<sequence length="126" mass="14103">MSIQPDLFGDYDRAQEQAQRWRQPATCPACGTQEPSGYLLRQNHGADPDQPGICGFPPGEHPNYAAMCVAQYLVRNHIIHATRTGNAEQLTRDKTRGRQLGLDVDAIEATAREETRKKNKGPTRHH</sequence>
<feature type="region of interest" description="Disordered" evidence="1">
    <location>
        <begin position="85"/>
        <end position="126"/>
    </location>
</feature>
<gene>
    <name evidence="2" type="ORF">HJG52_19810</name>
</gene>
<feature type="compositionally biased region" description="Basic residues" evidence="1">
    <location>
        <begin position="117"/>
        <end position="126"/>
    </location>
</feature>
<dbReference type="AlphaFoldDB" id="A0A849HUH6"/>
<dbReference type="Proteomes" id="UP000588586">
    <property type="component" value="Unassembled WGS sequence"/>
</dbReference>
<dbReference type="EMBL" id="JABEPQ010000008">
    <property type="protein sequence ID" value="NNM48237.1"/>
    <property type="molecule type" value="Genomic_DNA"/>
</dbReference>
<reference evidence="2 3" key="1">
    <citation type="submission" date="2020-04" db="EMBL/GenBank/DDBJ databases">
        <title>Knoellia sp. isolate from air conditioner.</title>
        <authorList>
            <person name="Chea S."/>
            <person name="Kim D.-U."/>
        </authorList>
    </citation>
    <scope>NUCLEOTIDE SEQUENCE [LARGE SCALE GENOMIC DNA]</scope>
    <source>
        <strain evidence="2 3">DB2414S</strain>
    </source>
</reference>
<proteinExistence type="predicted"/>
<name>A0A849HUH6_9MICO</name>
<accession>A0A849HUH6</accession>
<evidence type="ECO:0000313" key="3">
    <source>
        <dbReference type="Proteomes" id="UP000588586"/>
    </source>
</evidence>
<evidence type="ECO:0000313" key="2">
    <source>
        <dbReference type="EMBL" id="NNM48237.1"/>
    </source>
</evidence>